<gene>
    <name evidence="3" type="ORF">KP79_PYT21217</name>
</gene>
<feature type="region of interest" description="Disordered" evidence="2">
    <location>
        <begin position="1"/>
        <end position="38"/>
    </location>
</feature>
<feature type="coiled-coil region" evidence="1">
    <location>
        <begin position="40"/>
        <end position="74"/>
    </location>
</feature>
<evidence type="ECO:0000313" key="4">
    <source>
        <dbReference type="Proteomes" id="UP000242188"/>
    </source>
</evidence>
<reference evidence="3 4" key="1">
    <citation type="journal article" date="2017" name="Nat. Ecol. Evol.">
        <title>Scallop genome provides insights into evolution of bilaterian karyotype and development.</title>
        <authorList>
            <person name="Wang S."/>
            <person name="Zhang J."/>
            <person name="Jiao W."/>
            <person name="Li J."/>
            <person name="Xun X."/>
            <person name="Sun Y."/>
            <person name="Guo X."/>
            <person name="Huan P."/>
            <person name="Dong B."/>
            <person name="Zhang L."/>
            <person name="Hu X."/>
            <person name="Sun X."/>
            <person name="Wang J."/>
            <person name="Zhao C."/>
            <person name="Wang Y."/>
            <person name="Wang D."/>
            <person name="Huang X."/>
            <person name="Wang R."/>
            <person name="Lv J."/>
            <person name="Li Y."/>
            <person name="Zhang Z."/>
            <person name="Liu B."/>
            <person name="Lu W."/>
            <person name="Hui Y."/>
            <person name="Liang J."/>
            <person name="Zhou Z."/>
            <person name="Hou R."/>
            <person name="Li X."/>
            <person name="Liu Y."/>
            <person name="Li H."/>
            <person name="Ning X."/>
            <person name="Lin Y."/>
            <person name="Zhao L."/>
            <person name="Xing Q."/>
            <person name="Dou J."/>
            <person name="Li Y."/>
            <person name="Mao J."/>
            <person name="Guo H."/>
            <person name="Dou H."/>
            <person name="Li T."/>
            <person name="Mu C."/>
            <person name="Jiang W."/>
            <person name="Fu Q."/>
            <person name="Fu X."/>
            <person name="Miao Y."/>
            <person name="Liu J."/>
            <person name="Yu Q."/>
            <person name="Li R."/>
            <person name="Liao H."/>
            <person name="Li X."/>
            <person name="Kong Y."/>
            <person name="Jiang Z."/>
            <person name="Chourrout D."/>
            <person name="Li R."/>
            <person name="Bao Z."/>
        </authorList>
    </citation>
    <scope>NUCLEOTIDE SEQUENCE [LARGE SCALE GENOMIC DNA]</scope>
    <source>
        <strain evidence="3 4">PY_sf001</strain>
    </source>
</reference>
<protein>
    <submittedName>
        <fullName evidence="3">Uncharacterized protein</fullName>
    </submittedName>
</protein>
<feature type="coiled-coil region" evidence="1">
    <location>
        <begin position="117"/>
        <end position="151"/>
    </location>
</feature>
<accession>A0A210QDB5</accession>
<proteinExistence type="predicted"/>
<comment type="caution">
    <text evidence="3">The sequence shown here is derived from an EMBL/GenBank/DDBJ whole genome shotgun (WGS) entry which is preliminary data.</text>
</comment>
<dbReference type="AlphaFoldDB" id="A0A210QDB5"/>
<evidence type="ECO:0000256" key="1">
    <source>
        <dbReference type="SAM" id="Coils"/>
    </source>
</evidence>
<name>A0A210QDB5_MIZYE</name>
<feature type="compositionally biased region" description="Basic and acidic residues" evidence="2">
    <location>
        <begin position="1"/>
        <end position="11"/>
    </location>
</feature>
<dbReference type="EMBL" id="NEDP02004099">
    <property type="protein sequence ID" value="OWF46720.1"/>
    <property type="molecule type" value="Genomic_DNA"/>
</dbReference>
<dbReference type="Proteomes" id="UP000242188">
    <property type="component" value="Unassembled WGS sequence"/>
</dbReference>
<dbReference type="OrthoDB" id="10438490at2759"/>
<keyword evidence="1" id="KW-0175">Coiled coil</keyword>
<evidence type="ECO:0000313" key="3">
    <source>
        <dbReference type="EMBL" id="OWF46720.1"/>
    </source>
</evidence>
<evidence type="ECO:0000256" key="2">
    <source>
        <dbReference type="SAM" id="MobiDB-lite"/>
    </source>
</evidence>
<organism evidence="3 4">
    <name type="scientific">Mizuhopecten yessoensis</name>
    <name type="common">Japanese scallop</name>
    <name type="synonym">Patinopecten yessoensis</name>
    <dbReference type="NCBI Taxonomy" id="6573"/>
    <lineage>
        <taxon>Eukaryota</taxon>
        <taxon>Metazoa</taxon>
        <taxon>Spiralia</taxon>
        <taxon>Lophotrochozoa</taxon>
        <taxon>Mollusca</taxon>
        <taxon>Bivalvia</taxon>
        <taxon>Autobranchia</taxon>
        <taxon>Pteriomorphia</taxon>
        <taxon>Pectinida</taxon>
        <taxon>Pectinoidea</taxon>
        <taxon>Pectinidae</taxon>
        <taxon>Mizuhopecten</taxon>
    </lineage>
</organism>
<sequence length="312" mass="35381">MASEKRSEIRNKSGLKKKKSNSGGSLFSCTKGQQDDSSMIDEREHKLRLITLENEELQKQNKELMDVIKTMVEQMEKTVILQNCKNVMFGDDGVIKVEETIDTKKLDIYTDTVIKTLNIAADDKKMLELTVRRLEETLGSVENKMNVMEAHFSDLTATLTRDFKKAADQLMQHNLDIANQFSDVRTIFQRAQDDKINETMDEEDDRKIKAGINAIRDCVIPTPDVTGSTLPIPARKLHKMLTSKYGKIPVELEMLFTSSSKGYYESSDTFDNTVARWLVGWVRSSADNTADVLRTKLANLNKIVDIVSDSED</sequence>
<feature type="compositionally biased region" description="Polar residues" evidence="2">
    <location>
        <begin position="27"/>
        <end position="37"/>
    </location>
</feature>
<keyword evidence="4" id="KW-1185">Reference proteome</keyword>